<dbReference type="EMBL" id="PP511361">
    <property type="protein sequence ID" value="XCD03462.1"/>
    <property type="molecule type" value="Genomic_DNA"/>
</dbReference>
<dbReference type="GO" id="GO:0005198">
    <property type="term" value="F:structural molecule activity"/>
    <property type="evidence" value="ECO:0007669"/>
    <property type="project" value="InterPro"/>
</dbReference>
<evidence type="ECO:0000256" key="1">
    <source>
        <dbReference type="ARBA" id="ARBA00004328"/>
    </source>
</evidence>
<comment type="subcellular location">
    <subcellularLocation>
        <location evidence="1">Virion</location>
    </subcellularLocation>
</comment>
<evidence type="ECO:0000313" key="7">
    <source>
        <dbReference type="EMBL" id="XCD04538.1"/>
    </source>
</evidence>
<evidence type="ECO:0000256" key="4">
    <source>
        <dbReference type="ARBA" id="ARBA00022561"/>
    </source>
</evidence>
<comment type="similarity">
    <text evidence="2">Belongs to the microviridae F protein family.</text>
</comment>
<keyword evidence="4" id="KW-0167">Capsid protein</keyword>
<organism evidence="7">
    <name type="scientific">Dulem virus 137</name>
    <dbReference type="NCBI Taxonomy" id="3145614"/>
    <lineage>
        <taxon>Viruses</taxon>
        <taxon>Monodnaviria</taxon>
        <taxon>Sangervirae</taxon>
        <taxon>Phixviricota</taxon>
        <taxon>Malgrandaviricetes</taxon>
        <taxon>Petitvirales</taxon>
        <taxon>Microviridae</taxon>
        <taxon>Microvirus</taxon>
    </lineage>
</organism>
<evidence type="ECO:0000313" key="6">
    <source>
        <dbReference type="EMBL" id="XCD03462.1"/>
    </source>
</evidence>
<dbReference type="InterPro" id="IPR037002">
    <property type="entry name" value="Microviridae_protein_F_sf"/>
</dbReference>
<dbReference type="EMBL" id="PP511473">
    <property type="protein sequence ID" value="XCD04538.1"/>
    <property type="molecule type" value="Genomic_DNA"/>
</dbReference>
<dbReference type="Gene3D" id="2.60.169.10">
    <property type="entry name" value="Microviridae F protein"/>
    <property type="match status" value="2"/>
</dbReference>
<keyword evidence="5" id="KW-0946">Virion</keyword>
<dbReference type="SUPFAM" id="SSF88645">
    <property type="entry name" value="ssDNA viruses"/>
    <property type="match status" value="1"/>
</dbReference>
<protein>
    <submittedName>
        <fullName evidence="7">Major capsid protein</fullName>
    </submittedName>
</protein>
<dbReference type="Pfam" id="PF02305">
    <property type="entry name" value="Phage_F"/>
    <property type="match status" value="1"/>
</dbReference>
<accession>A0AAU8B0K7</accession>
<proteinExistence type="inferred from homology"/>
<name>A0AAU8B0K7_9VIRU</name>
<keyword evidence="3" id="KW-1140">T=1 icosahedral capsid protein</keyword>
<evidence type="ECO:0000256" key="3">
    <source>
        <dbReference type="ARBA" id="ARBA00022431"/>
    </source>
</evidence>
<sequence>MAYSKNLIDSNSFFSSYHSDLDRPRSRFDRSSSVKTSFNVGDLVPFYLDEVLPGDTFDIETSFVTRLQTLITPPMDDLFLDMYYFYVPSRLCWSHWKEFMGESTTAWASDVTYQIPQLVVQASEINRKGIQGSILDYFGIPIGINGEMSISRLPVNAYNLIWNEWFRDENLQDEILVDIDDGNVNFDPNNSAKGGKPLKVNKLHDYFTSALPQPQKGDDVTISSLFGDIPVVTRDKDVVTGAHTSLQLLRQDGSRFASNTGIAVSPRNATLPNHPNGYQTMIGYSSVAASTDPYIGLYPSNLVADVSGSDFLTVNSLRLAFATQQMLETDARSGSRYIELLRGHFGVISPDGRLQRPELLSANRTRINVHQIVQQSESNTTPLGTTAAMSLTSDTDNSFVKSFTEHGFVIGVMCARYNHTYQQGLNRMWSRKERLDYYFPILANIGEQPIYTKELYFDNDGFDSLKEVFGYQEAWADYRYKPSIVTGEMRSGIDKSLQSWHFADYYQSKPILSAAWIAEDKTNVDRTLAVTSNLANQIFGDFYVKNLTTRVMPVHSIPGLKVL</sequence>
<dbReference type="InterPro" id="IPR016184">
    <property type="entry name" value="Capsid/spike_ssDNA_virus"/>
</dbReference>
<evidence type="ECO:0000256" key="2">
    <source>
        <dbReference type="ARBA" id="ARBA00009963"/>
    </source>
</evidence>
<reference evidence="7" key="1">
    <citation type="submission" date="2024-03" db="EMBL/GenBank/DDBJ databases">
        <title>Diverse circular DNA viruses in blood, oral, and fecal samples of captive lemurs.</title>
        <authorList>
            <person name="Paietta E.N."/>
            <person name="Kraberger S."/>
            <person name="Lund M.C."/>
            <person name="Custer J.M."/>
            <person name="Vargas K.M."/>
            <person name="Ehmke E.E."/>
            <person name="Yoder A.D."/>
            <person name="Varsani A."/>
        </authorList>
    </citation>
    <scope>NUCLEOTIDE SEQUENCE</scope>
    <source>
        <strain evidence="6">Duke_18_71</strain>
        <strain evidence="7">Duke_23FS_51</strain>
    </source>
</reference>
<dbReference type="InterPro" id="IPR003514">
    <property type="entry name" value="Microviridae_protein_F"/>
</dbReference>
<dbReference type="GO" id="GO:0039615">
    <property type="term" value="C:T=1 icosahedral viral capsid"/>
    <property type="evidence" value="ECO:0007669"/>
    <property type="project" value="UniProtKB-KW"/>
</dbReference>
<evidence type="ECO:0000256" key="5">
    <source>
        <dbReference type="ARBA" id="ARBA00022844"/>
    </source>
</evidence>